<dbReference type="Gene3D" id="2.130.10.10">
    <property type="entry name" value="YVTN repeat-like/Quinoprotein amine dehydrogenase"/>
    <property type="match status" value="3"/>
</dbReference>
<name>A0A951UKL9_9CYAN</name>
<keyword evidence="6" id="KW-0418">Kinase</keyword>
<feature type="repeat" description="WD" evidence="3">
    <location>
        <begin position="406"/>
        <end position="447"/>
    </location>
</feature>
<dbReference type="SMART" id="SM00220">
    <property type="entry name" value="S_TKc"/>
    <property type="match status" value="1"/>
</dbReference>
<feature type="repeat" description="WD" evidence="3">
    <location>
        <begin position="664"/>
        <end position="692"/>
    </location>
</feature>
<feature type="domain" description="Protein kinase" evidence="5">
    <location>
        <begin position="37"/>
        <end position="302"/>
    </location>
</feature>
<evidence type="ECO:0000313" key="7">
    <source>
        <dbReference type="Proteomes" id="UP000757435"/>
    </source>
</evidence>
<sequence length="692" mass="75338">MSLCINPRCLQPDHPGNDGSQFCQSCGSDLLLLNRYRVMRLLSDKSGFGRVFEAFDRTTPKILKVLKSNFSQNAKAVALFQQEAMVLSQLPHPGIPAIEPQSYFQFYPRNSAEPLHCIVMEKIDGPNLREWMRQQGDNPISEKQAFNWLKQLSEVLHLVHQKNYFHRDIKPENIMLRSNGQLVLVDFGAAREMTYTYLAQLGKSGEITRISSAGYTPPEQEKGQAVPQSDFYALGCTFIYLLTGKSPTDSRIYDSLSNEFHWRPYAPQVSSPLASYIDKLVAPRASDRPKSTQEMLVTLPQLEAASQVPPPTRIGSQSLSQSLSQGVSQPPHTVVQGTSGTRQAGRTGGAEVSQSEVGKSIHSSSKRWLWGGAIALLALLGGGYAWQNYYNPSVQTIKQLAPLRTLQGHTSFVNALAISPDGKILVSGSADQTIKVWDWATGTELRTLAGHTSFVNALAIARDGKTLVSGSADQTIKIWDLTTGKELRTLAGHAGFVNALNISHDGRILVSGSADQTIKVWDLPTGKELRTLAGHTGFINSLNISADGYTLVSGGTDQTLKVWDLTTGKELRTLAGHTGFINMVVIAPDGQTAISSSTDKTIKIWDLATGELVRTLTGHLSFVNPLALSADGQTLISGSSDKTIKVWNPGTGEAIYSLNPGIDVKHFVISPDWQTIASGSGGNTIKVWQLQK</sequence>
<feature type="repeat" description="WD" evidence="3">
    <location>
        <begin position="490"/>
        <end position="531"/>
    </location>
</feature>
<keyword evidence="2" id="KW-0677">Repeat</keyword>
<dbReference type="InterPro" id="IPR008271">
    <property type="entry name" value="Ser/Thr_kinase_AS"/>
</dbReference>
<keyword evidence="6" id="KW-0808">Transferase</keyword>
<evidence type="ECO:0000256" key="4">
    <source>
        <dbReference type="SAM" id="MobiDB-lite"/>
    </source>
</evidence>
<dbReference type="PROSITE" id="PS50294">
    <property type="entry name" value="WD_REPEATS_REGION"/>
    <property type="match status" value="6"/>
</dbReference>
<feature type="region of interest" description="Disordered" evidence="4">
    <location>
        <begin position="307"/>
        <end position="357"/>
    </location>
</feature>
<dbReference type="InterPro" id="IPR019775">
    <property type="entry name" value="WD40_repeat_CS"/>
</dbReference>
<evidence type="ECO:0000313" key="6">
    <source>
        <dbReference type="EMBL" id="MBW4657365.1"/>
    </source>
</evidence>
<dbReference type="NCBIfam" id="NF045510">
    <property type="entry name" value="4Cys_prefix_kin"/>
    <property type="match status" value="1"/>
</dbReference>
<dbReference type="CDD" id="cd14014">
    <property type="entry name" value="STKc_PknB_like"/>
    <property type="match status" value="1"/>
</dbReference>
<proteinExistence type="predicted"/>
<dbReference type="PROSITE" id="PS00678">
    <property type="entry name" value="WD_REPEATS_1"/>
    <property type="match status" value="4"/>
</dbReference>
<evidence type="ECO:0000256" key="3">
    <source>
        <dbReference type="PROSITE-ProRule" id="PRU00221"/>
    </source>
</evidence>
<dbReference type="AlphaFoldDB" id="A0A951UKL9"/>
<dbReference type="GO" id="GO:0004674">
    <property type="term" value="F:protein serine/threonine kinase activity"/>
    <property type="evidence" value="ECO:0007669"/>
    <property type="project" value="UniProtKB-KW"/>
</dbReference>
<feature type="repeat" description="WD" evidence="3">
    <location>
        <begin position="532"/>
        <end position="573"/>
    </location>
</feature>
<accession>A0A951UKL9</accession>
<dbReference type="Pfam" id="PF00069">
    <property type="entry name" value="Pkinase"/>
    <property type="match status" value="1"/>
</dbReference>
<gene>
    <name evidence="6" type="ORF">KME15_01725</name>
</gene>
<dbReference type="PRINTS" id="PR00320">
    <property type="entry name" value="GPROTEINBRPT"/>
</dbReference>
<dbReference type="Gene3D" id="1.10.510.10">
    <property type="entry name" value="Transferase(Phosphotransferase) domain 1"/>
    <property type="match status" value="1"/>
</dbReference>
<evidence type="ECO:0000256" key="1">
    <source>
        <dbReference type="ARBA" id="ARBA00022574"/>
    </source>
</evidence>
<dbReference type="InterPro" id="IPR001680">
    <property type="entry name" value="WD40_rpt"/>
</dbReference>
<feature type="compositionally biased region" description="Polar residues" evidence="4">
    <location>
        <begin position="335"/>
        <end position="344"/>
    </location>
</feature>
<evidence type="ECO:0000259" key="5">
    <source>
        <dbReference type="PROSITE" id="PS50011"/>
    </source>
</evidence>
<dbReference type="EMBL" id="JAHHHD010000001">
    <property type="protein sequence ID" value="MBW4657365.1"/>
    <property type="molecule type" value="Genomic_DNA"/>
</dbReference>
<dbReference type="Pfam" id="PF00400">
    <property type="entry name" value="WD40"/>
    <property type="match status" value="6"/>
</dbReference>
<protein>
    <submittedName>
        <fullName evidence="6">Serine/threonine protein kinase</fullName>
    </submittedName>
</protein>
<dbReference type="InterPro" id="IPR050995">
    <property type="entry name" value="WD-F-box_domain-protein"/>
</dbReference>
<dbReference type="PROSITE" id="PS50011">
    <property type="entry name" value="PROTEIN_KINASE_DOM"/>
    <property type="match status" value="1"/>
</dbReference>
<keyword evidence="6" id="KW-0723">Serine/threonine-protein kinase</keyword>
<keyword evidence="1 3" id="KW-0853">WD repeat</keyword>
<dbReference type="InterPro" id="IPR015943">
    <property type="entry name" value="WD40/YVTN_repeat-like_dom_sf"/>
</dbReference>
<dbReference type="PANTHER" id="PTHR14604">
    <property type="entry name" value="WD40 REPEAT PF20"/>
    <property type="match status" value="1"/>
</dbReference>
<dbReference type="InterPro" id="IPR036322">
    <property type="entry name" value="WD40_repeat_dom_sf"/>
</dbReference>
<dbReference type="SUPFAM" id="SSF56112">
    <property type="entry name" value="Protein kinase-like (PK-like)"/>
    <property type="match status" value="1"/>
</dbReference>
<dbReference type="PROSITE" id="PS00108">
    <property type="entry name" value="PROTEIN_KINASE_ST"/>
    <property type="match status" value="1"/>
</dbReference>
<reference evidence="6" key="2">
    <citation type="journal article" date="2022" name="Microbiol. Resour. Announc.">
        <title>Metagenome Sequencing to Explore Phylogenomics of Terrestrial Cyanobacteria.</title>
        <authorList>
            <person name="Ward R.D."/>
            <person name="Stajich J.E."/>
            <person name="Johansen J.R."/>
            <person name="Huntemann M."/>
            <person name="Clum A."/>
            <person name="Foster B."/>
            <person name="Foster B."/>
            <person name="Roux S."/>
            <person name="Palaniappan K."/>
            <person name="Varghese N."/>
            <person name="Mukherjee S."/>
            <person name="Reddy T.B.K."/>
            <person name="Daum C."/>
            <person name="Copeland A."/>
            <person name="Chen I.A."/>
            <person name="Ivanova N.N."/>
            <person name="Kyrpides N.C."/>
            <person name="Shapiro N."/>
            <person name="Eloe-Fadrosh E.A."/>
            <person name="Pietrasiak N."/>
        </authorList>
    </citation>
    <scope>NUCLEOTIDE SEQUENCE</scope>
    <source>
        <strain evidence="6">UHER 2000/2452</strain>
    </source>
</reference>
<feature type="repeat" description="WD" evidence="3">
    <location>
        <begin position="574"/>
        <end position="615"/>
    </location>
</feature>
<dbReference type="InterPro" id="IPR020472">
    <property type="entry name" value="WD40_PAC1"/>
</dbReference>
<dbReference type="Proteomes" id="UP000757435">
    <property type="component" value="Unassembled WGS sequence"/>
</dbReference>
<dbReference type="SMART" id="SM00320">
    <property type="entry name" value="WD40"/>
    <property type="match status" value="7"/>
</dbReference>
<dbReference type="PROSITE" id="PS50082">
    <property type="entry name" value="WD_REPEATS_2"/>
    <property type="match status" value="7"/>
</dbReference>
<organism evidence="6 7">
    <name type="scientific">Drouetiella hepatica Uher 2000/2452</name>
    <dbReference type="NCBI Taxonomy" id="904376"/>
    <lineage>
        <taxon>Bacteria</taxon>
        <taxon>Bacillati</taxon>
        <taxon>Cyanobacteriota</taxon>
        <taxon>Cyanophyceae</taxon>
        <taxon>Oculatellales</taxon>
        <taxon>Oculatellaceae</taxon>
        <taxon>Drouetiella</taxon>
    </lineage>
</organism>
<dbReference type="Gene3D" id="3.30.200.20">
    <property type="entry name" value="Phosphorylase Kinase, domain 1"/>
    <property type="match status" value="1"/>
</dbReference>
<dbReference type="SUPFAM" id="SSF50978">
    <property type="entry name" value="WD40 repeat-like"/>
    <property type="match status" value="1"/>
</dbReference>
<dbReference type="InterPro" id="IPR000719">
    <property type="entry name" value="Prot_kinase_dom"/>
</dbReference>
<evidence type="ECO:0000256" key="2">
    <source>
        <dbReference type="ARBA" id="ARBA00022737"/>
    </source>
</evidence>
<dbReference type="GO" id="GO:0005524">
    <property type="term" value="F:ATP binding"/>
    <property type="evidence" value="ECO:0007669"/>
    <property type="project" value="InterPro"/>
</dbReference>
<feature type="repeat" description="WD" evidence="3">
    <location>
        <begin position="616"/>
        <end position="657"/>
    </location>
</feature>
<feature type="compositionally biased region" description="Low complexity" evidence="4">
    <location>
        <begin position="315"/>
        <end position="329"/>
    </location>
</feature>
<dbReference type="PANTHER" id="PTHR14604:SF4">
    <property type="entry name" value="F-BOX DOMAIN-CONTAINING PROTEIN"/>
    <property type="match status" value="1"/>
</dbReference>
<feature type="repeat" description="WD" evidence="3">
    <location>
        <begin position="448"/>
        <end position="489"/>
    </location>
</feature>
<comment type="caution">
    <text evidence="6">The sequence shown here is derived from an EMBL/GenBank/DDBJ whole genome shotgun (WGS) entry which is preliminary data.</text>
</comment>
<reference evidence="6" key="1">
    <citation type="submission" date="2021-05" db="EMBL/GenBank/DDBJ databases">
        <authorList>
            <person name="Pietrasiak N."/>
            <person name="Ward R."/>
            <person name="Stajich J.E."/>
            <person name="Kurbessoian T."/>
        </authorList>
    </citation>
    <scope>NUCLEOTIDE SEQUENCE</scope>
    <source>
        <strain evidence="6">UHER 2000/2452</strain>
    </source>
</reference>
<dbReference type="CDD" id="cd00200">
    <property type="entry name" value="WD40"/>
    <property type="match status" value="1"/>
</dbReference>
<dbReference type="InterPro" id="IPR011009">
    <property type="entry name" value="Kinase-like_dom_sf"/>
</dbReference>